<evidence type="ECO:0000259" key="1">
    <source>
        <dbReference type="Pfam" id="PF05099"/>
    </source>
</evidence>
<proteinExistence type="predicted"/>
<dbReference type="SUPFAM" id="SSF158682">
    <property type="entry name" value="TerB-like"/>
    <property type="match status" value="1"/>
</dbReference>
<protein>
    <submittedName>
        <fullName evidence="2">TerB family tellurite resistance protein</fullName>
    </submittedName>
</protein>
<organism evidence="2 3">
    <name type="scientific">Reinekea marina</name>
    <dbReference type="NCBI Taxonomy" id="1310421"/>
    <lineage>
        <taxon>Bacteria</taxon>
        <taxon>Pseudomonadati</taxon>
        <taxon>Pseudomonadota</taxon>
        <taxon>Gammaproteobacteria</taxon>
        <taxon>Oceanospirillales</taxon>
        <taxon>Saccharospirillaceae</taxon>
        <taxon>Reinekea</taxon>
    </lineage>
</organism>
<dbReference type="Pfam" id="PF05099">
    <property type="entry name" value="TerB"/>
    <property type="match status" value="1"/>
</dbReference>
<accession>A0ABV7WNX1</accession>
<evidence type="ECO:0000313" key="2">
    <source>
        <dbReference type="EMBL" id="MFC3700958.1"/>
    </source>
</evidence>
<evidence type="ECO:0000313" key="3">
    <source>
        <dbReference type="Proteomes" id="UP001595710"/>
    </source>
</evidence>
<feature type="domain" description="Co-chaperone DjlA N-terminal" evidence="1">
    <location>
        <begin position="23"/>
        <end position="128"/>
    </location>
</feature>
<dbReference type="InterPro" id="IPR029024">
    <property type="entry name" value="TerB-like"/>
</dbReference>
<reference evidence="3" key="1">
    <citation type="journal article" date="2019" name="Int. J. Syst. Evol. Microbiol.">
        <title>The Global Catalogue of Microorganisms (GCM) 10K type strain sequencing project: providing services to taxonomists for standard genome sequencing and annotation.</title>
        <authorList>
            <consortium name="The Broad Institute Genomics Platform"/>
            <consortium name="The Broad Institute Genome Sequencing Center for Infectious Disease"/>
            <person name="Wu L."/>
            <person name="Ma J."/>
        </authorList>
    </citation>
    <scope>NUCLEOTIDE SEQUENCE [LARGE SCALE GENOMIC DNA]</scope>
    <source>
        <strain evidence="3">CECT 8288</strain>
    </source>
</reference>
<dbReference type="Proteomes" id="UP001595710">
    <property type="component" value="Unassembled WGS sequence"/>
</dbReference>
<gene>
    <name evidence="2" type="ORF">ACFOND_04825</name>
</gene>
<dbReference type="InterPro" id="IPR007791">
    <property type="entry name" value="DjlA_N"/>
</dbReference>
<dbReference type="Gene3D" id="1.10.3680.10">
    <property type="entry name" value="TerB-like"/>
    <property type="match status" value="1"/>
</dbReference>
<dbReference type="CDD" id="cd07177">
    <property type="entry name" value="terB_like"/>
    <property type="match status" value="1"/>
</dbReference>
<keyword evidence="3" id="KW-1185">Reference proteome</keyword>
<dbReference type="EMBL" id="JBHRYN010000007">
    <property type="protein sequence ID" value="MFC3700958.1"/>
    <property type="molecule type" value="Genomic_DNA"/>
</dbReference>
<comment type="caution">
    <text evidence="2">The sequence shown here is derived from an EMBL/GenBank/DDBJ whole genome shotgun (WGS) entry which is preliminary data.</text>
</comment>
<sequence length="130" mass="14848">MTMFTDILLLLEKTEPVDQVKSEAIIAIMTLLYQVDGKFRIQEQEAFDRVMEDLPWHDKGISKEAFHRSQITKSLNALEQNSIADYLQEFVPALRSDGKVLALFRNLANADGDLHPKEAEIIRQVATMMV</sequence>
<dbReference type="RefSeq" id="WP_290280348.1">
    <property type="nucleotide sequence ID" value="NZ_JAUFQI010000001.1"/>
</dbReference>
<name>A0ABV7WNX1_9GAMM</name>